<name>R7S637_TRAVS</name>
<dbReference type="GeneID" id="19413715"/>
<gene>
    <name evidence="1" type="ORF">TRAVEDRAFT_32545</name>
</gene>
<sequence>MQRAHCSWNPAGACTAAARTFAASHGGHTPRQGLELARRCVRGGLSNTTPHPSCTPLGAVWTKYIFVAEDDFVHVNMQSTARNGPPP</sequence>
<dbReference type="AlphaFoldDB" id="R7S637"/>
<feature type="non-terminal residue" evidence="1">
    <location>
        <position position="87"/>
    </location>
</feature>
<evidence type="ECO:0000313" key="2">
    <source>
        <dbReference type="Proteomes" id="UP000054317"/>
    </source>
</evidence>
<dbReference type="EMBL" id="JH711915">
    <property type="protein sequence ID" value="EIW51243.1"/>
    <property type="molecule type" value="Genomic_DNA"/>
</dbReference>
<dbReference type="KEGG" id="tvs:TRAVEDRAFT_32545"/>
<dbReference type="RefSeq" id="XP_008045872.1">
    <property type="nucleotide sequence ID" value="XM_008047681.1"/>
</dbReference>
<evidence type="ECO:0000313" key="1">
    <source>
        <dbReference type="EMBL" id="EIW51243.1"/>
    </source>
</evidence>
<dbReference type="Proteomes" id="UP000054317">
    <property type="component" value="Unassembled WGS sequence"/>
</dbReference>
<accession>R7S637</accession>
<proteinExistence type="predicted"/>
<protein>
    <submittedName>
        <fullName evidence="1">Uncharacterized protein</fullName>
    </submittedName>
</protein>
<reference evidence="2" key="1">
    <citation type="journal article" date="2012" name="Science">
        <title>The Paleozoic origin of enzymatic lignin decomposition reconstructed from 31 fungal genomes.</title>
        <authorList>
            <person name="Floudas D."/>
            <person name="Binder M."/>
            <person name="Riley R."/>
            <person name="Barry K."/>
            <person name="Blanchette R.A."/>
            <person name="Henrissat B."/>
            <person name="Martinez A.T."/>
            <person name="Otillar R."/>
            <person name="Spatafora J.W."/>
            <person name="Yadav J.S."/>
            <person name="Aerts A."/>
            <person name="Benoit I."/>
            <person name="Boyd A."/>
            <person name="Carlson A."/>
            <person name="Copeland A."/>
            <person name="Coutinho P.M."/>
            <person name="de Vries R.P."/>
            <person name="Ferreira P."/>
            <person name="Findley K."/>
            <person name="Foster B."/>
            <person name="Gaskell J."/>
            <person name="Glotzer D."/>
            <person name="Gorecki P."/>
            <person name="Heitman J."/>
            <person name="Hesse C."/>
            <person name="Hori C."/>
            <person name="Igarashi K."/>
            <person name="Jurgens J.A."/>
            <person name="Kallen N."/>
            <person name="Kersten P."/>
            <person name="Kohler A."/>
            <person name="Kuees U."/>
            <person name="Kumar T.K.A."/>
            <person name="Kuo A."/>
            <person name="LaButti K."/>
            <person name="Larrondo L.F."/>
            <person name="Lindquist E."/>
            <person name="Ling A."/>
            <person name="Lombard V."/>
            <person name="Lucas S."/>
            <person name="Lundell T."/>
            <person name="Martin R."/>
            <person name="McLaughlin D.J."/>
            <person name="Morgenstern I."/>
            <person name="Morin E."/>
            <person name="Murat C."/>
            <person name="Nagy L.G."/>
            <person name="Nolan M."/>
            <person name="Ohm R.A."/>
            <person name="Patyshakuliyeva A."/>
            <person name="Rokas A."/>
            <person name="Ruiz-Duenas F.J."/>
            <person name="Sabat G."/>
            <person name="Salamov A."/>
            <person name="Samejima M."/>
            <person name="Schmutz J."/>
            <person name="Slot J.C."/>
            <person name="St John F."/>
            <person name="Stenlid J."/>
            <person name="Sun H."/>
            <person name="Sun S."/>
            <person name="Syed K."/>
            <person name="Tsang A."/>
            <person name="Wiebenga A."/>
            <person name="Young D."/>
            <person name="Pisabarro A."/>
            <person name="Eastwood D.C."/>
            <person name="Martin F."/>
            <person name="Cullen D."/>
            <person name="Grigoriev I.V."/>
            <person name="Hibbett D.S."/>
        </authorList>
    </citation>
    <scope>NUCLEOTIDE SEQUENCE [LARGE SCALE GENOMIC DNA]</scope>
    <source>
        <strain evidence="2">FP-101664</strain>
    </source>
</reference>
<organism evidence="1 2">
    <name type="scientific">Trametes versicolor (strain FP-101664)</name>
    <name type="common">White-rot fungus</name>
    <name type="synonym">Coriolus versicolor</name>
    <dbReference type="NCBI Taxonomy" id="717944"/>
    <lineage>
        <taxon>Eukaryota</taxon>
        <taxon>Fungi</taxon>
        <taxon>Dikarya</taxon>
        <taxon>Basidiomycota</taxon>
        <taxon>Agaricomycotina</taxon>
        <taxon>Agaricomycetes</taxon>
        <taxon>Polyporales</taxon>
        <taxon>Polyporaceae</taxon>
        <taxon>Trametes</taxon>
    </lineage>
</organism>
<keyword evidence="2" id="KW-1185">Reference proteome</keyword>